<comment type="caution">
    <text evidence="13">The sequence shown here is derived from an EMBL/GenBank/DDBJ whole genome shotgun (WGS) entry which is preliminary data.</text>
</comment>
<evidence type="ECO:0000313" key="14">
    <source>
        <dbReference type="Proteomes" id="UP001251528"/>
    </source>
</evidence>
<feature type="compositionally biased region" description="Polar residues" evidence="11">
    <location>
        <begin position="417"/>
        <end position="428"/>
    </location>
</feature>
<protein>
    <recommendedName>
        <fullName evidence="4 10">Mannan endo-1,6-alpha-mannosidase</fullName>
        <ecNumber evidence="4 10">3.2.1.101</ecNumber>
    </recommendedName>
</protein>
<evidence type="ECO:0000256" key="10">
    <source>
        <dbReference type="PIRNR" id="PIRNR016302"/>
    </source>
</evidence>
<sequence length="481" mass="52764">MILSRGVHVAAFFSSAIALGLNPKSQSSVRNVAAAIAYETMTYYRGNTTDPKSREFGSVKQPYYWWVAGGLWGAMMDYYHYTTDPSYNGVLIQALLAPTNLGPGENYQPLEHSDEEGNDDLFFWGSAVLSAAERNFPQPNPDRPSWLTISANVFNELVGRWDTAHCGGGLFWQILPNNPNGMTYKNSISNGGFFQLSARLARATGNKTYDEWAEKIWDWNAAVGLIDNKTYHIYDGTNINTDCKETNKQSFSYTTGIFLYGAAIMANATGDDRWAQRTKKLLDEAAVSFFTGDKKNIMYEPACEPANNCNYDMITFKGFLSRFMWQTAQILPSLREKVDSLMIPTAQAVASTCTGGKSGRQCGIKWYTGKFDYPYFGSQMGALEAVQGLLAQDSAVPLKGNDIKWVKDAKFKPIDTNADTGSTRPASSSKHDAGASPTTAPPTSRPSSTAKSDENGAAVVSAANDKFALLCLAILIPWLLT</sequence>
<dbReference type="PANTHER" id="PTHR12145">
    <property type="entry name" value="MANNAN ENDO-1,6-ALPHA-MANNOSIDASE DCW1"/>
    <property type="match status" value="1"/>
</dbReference>
<dbReference type="InterPro" id="IPR014480">
    <property type="entry name" value="Mannan-1_6-alpha_mannosidase"/>
</dbReference>
<dbReference type="GO" id="GO:0008496">
    <property type="term" value="F:mannan endo-1,6-alpha-mannosidase activity"/>
    <property type="evidence" value="ECO:0007669"/>
    <property type="project" value="UniProtKB-UniRule"/>
</dbReference>
<keyword evidence="6 10" id="KW-0378">Hydrolase</keyword>
<reference evidence="13" key="1">
    <citation type="submission" date="2023-06" db="EMBL/GenBank/DDBJ databases">
        <title>Conoideocrella luteorostrata (Hypocreales: Clavicipitaceae), a potential biocontrol fungus for elongate hemlock scale in United States Christmas tree production areas.</title>
        <authorList>
            <person name="Barrett H."/>
            <person name="Lovett B."/>
            <person name="Macias A.M."/>
            <person name="Stajich J.E."/>
            <person name="Kasson M.T."/>
        </authorList>
    </citation>
    <scope>NUCLEOTIDE SEQUENCE</scope>
    <source>
        <strain evidence="13">ARSEF 14590</strain>
    </source>
</reference>
<evidence type="ECO:0000313" key="13">
    <source>
        <dbReference type="EMBL" id="KAK2595342.1"/>
    </source>
</evidence>
<dbReference type="SUPFAM" id="SSF48208">
    <property type="entry name" value="Six-hairpin glycosidases"/>
    <property type="match status" value="1"/>
</dbReference>
<dbReference type="FunFam" id="1.50.10.20:FF:000006">
    <property type="entry name" value="Mannan endo-1,6-alpha-mannosidase"/>
    <property type="match status" value="1"/>
</dbReference>
<evidence type="ECO:0000256" key="12">
    <source>
        <dbReference type="SAM" id="SignalP"/>
    </source>
</evidence>
<keyword evidence="14" id="KW-1185">Reference proteome</keyword>
<comment type="catalytic activity">
    <reaction evidence="1 10">
        <text>Random hydrolysis of (1-&gt;6)-alpha-D-mannosidic linkages in unbranched (1-&gt;6)-mannans.</text>
        <dbReference type="EC" id="3.2.1.101"/>
    </reaction>
</comment>
<evidence type="ECO:0000256" key="11">
    <source>
        <dbReference type="SAM" id="MobiDB-lite"/>
    </source>
</evidence>
<dbReference type="GO" id="GO:0009272">
    <property type="term" value="P:fungal-type cell wall biogenesis"/>
    <property type="evidence" value="ECO:0007669"/>
    <property type="project" value="TreeGrafter"/>
</dbReference>
<proteinExistence type="inferred from homology"/>
<dbReference type="PIRSF" id="PIRSF016302">
    <property type="entry name" value="Man_a_manosd"/>
    <property type="match status" value="1"/>
</dbReference>
<evidence type="ECO:0000256" key="3">
    <source>
        <dbReference type="ARBA" id="ARBA00009699"/>
    </source>
</evidence>
<comment type="subcellular location">
    <subcellularLocation>
        <location evidence="2">Endomembrane system</location>
    </subcellularLocation>
</comment>
<evidence type="ECO:0000256" key="2">
    <source>
        <dbReference type="ARBA" id="ARBA00004308"/>
    </source>
</evidence>
<feature type="signal peptide" evidence="12">
    <location>
        <begin position="1"/>
        <end position="18"/>
    </location>
</feature>
<evidence type="ECO:0000256" key="7">
    <source>
        <dbReference type="ARBA" id="ARBA00023136"/>
    </source>
</evidence>
<dbReference type="PANTHER" id="PTHR12145:SF38">
    <property type="entry name" value="MANNAN ENDO-1,6-ALPHA-MANNOSIDASE"/>
    <property type="match status" value="1"/>
</dbReference>
<organism evidence="13 14">
    <name type="scientific">Conoideocrella luteorostrata</name>
    <dbReference type="NCBI Taxonomy" id="1105319"/>
    <lineage>
        <taxon>Eukaryota</taxon>
        <taxon>Fungi</taxon>
        <taxon>Dikarya</taxon>
        <taxon>Ascomycota</taxon>
        <taxon>Pezizomycotina</taxon>
        <taxon>Sordariomycetes</taxon>
        <taxon>Hypocreomycetidae</taxon>
        <taxon>Hypocreales</taxon>
        <taxon>Clavicipitaceae</taxon>
        <taxon>Conoideocrella</taxon>
    </lineage>
</organism>
<dbReference type="Gene3D" id="1.50.10.20">
    <property type="match status" value="1"/>
</dbReference>
<dbReference type="GO" id="GO:0016052">
    <property type="term" value="P:carbohydrate catabolic process"/>
    <property type="evidence" value="ECO:0007669"/>
    <property type="project" value="InterPro"/>
</dbReference>
<gene>
    <name evidence="13" type="ORF">QQS21_006942</name>
</gene>
<feature type="region of interest" description="Disordered" evidence="11">
    <location>
        <begin position="416"/>
        <end position="452"/>
    </location>
</feature>
<evidence type="ECO:0000256" key="9">
    <source>
        <dbReference type="ARBA" id="ARBA00023295"/>
    </source>
</evidence>
<dbReference type="Proteomes" id="UP001251528">
    <property type="component" value="Unassembled WGS sequence"/>
</dbReference>
<dbReference type="Pfam" id="PF03663">
    <property type="entry name" value="Glyco_hydro_76"/>
    <property type="match status" value="1"/>
</dbReference>
<keyword evidence="9 10" id="KW-0326">Glycosidase</keyword>
<evidence type="ECO:0000256" key="1">
    <source>
        <dbReference type="ARBA" id="ARBA00001452"/>
    </source>
</evidence>
<keyword evidence="8" id="KW-0325">Glycoprotein</keyword>
<keyword evidence="7" id="KW-0472">Membrane</keyword>
<dbReference type="AlphaFoldDB" id="A0AAJ0CPL9"/>
<name>A0AAJ0CPL9_9HYPO</name>
<dbReference type="EMBL" id="JASWJB010000135">
    <property type="protein sequence ID" value="KAK2595342.1"/>
    <property type="molecule type" value="Genomic_DNA"/>
</dbReference>
<accession>A0AAJ0CPL9</accession>
<evidence type="ECO:0000256" key="5">
    <source>
        <dbReference type="ARBA" id="ARBA00022729"/>
    </source>
</evidence>
<feature type="chain" id="PRO_5042563433" description="Mannan endo-1,6-alpha-mannosidase" evidence="12">
    <location>
        <begin position="19"/>
        <end position="481"/>
    </location>
</feature>
<keyword evidence="5 12" id="KW-0732">Signal</keyword>
<dbReference type="InterPro" id="IPR005198">
    <property type="entry name" value="Glyco_hydro_76"/>
</dbReference>
<dbReference type="InterPro" id="IPR008928">
    <property type="entry name" value="6-hairpin_glycosidase_sf"/>
</dbReference>
<comment type="similarity">
    <text evidence="3 10">Belongs to the glycosyl hydrolase 76 family.</text>
</comment>
<evidence type="ECO:0000256" key="6">
    <source>
        <dbReference type="ARBA" id="ARBA00022801"/>
    </source>
</evidence>
<evidence type="ECO:0000256" key="4">
    <source>
        <dbReference type="ARBA" id="ARBA00012350"/>
    </source>
</evidence>
<dbReference type="GO" id="GO:0012505">
    <property type="term" value="C:endomembrane system"/>
    <property type="evidence" value="ECO:0007669"/>
    <property type="project" value="UniProtKB-SubCell"/>
</dbReference>
<evidence type="ECO:0000256" key="8">
    <source>
        <dbReference type="ARBA" id="ARBA00023180"/>
    </source>
</evidence>
<dbReference type="EC" id="3.2.1.101" evidence="4 10"/>